<dbReference type="Proteomes" id="UP000006889">
    <property type="component" value="Chromosome"/>
</dbReference>
<dbReference type="HOGENOM" id="CLU_1831424_0_0_9"/>
<protein>
    <recommendedName>
        <fullName evidence="3">Phage tail protein</fullName>
    </recommendedName>
</protein>
<gene>
    <name evidence="1" type="ordered locus">Calow_0838</name>
</gene>
<dbReference type="AlphaFoldDB" id="E4Q632"/>
<evidence type="ECO:0000313" key="1">
    <source>
        <dbReference type="EMBL" id="ADQ04406.1"/>
    </source>
</evidence>
<keyword evidence="2" id="KW-1185">Reference proteome</keyword>
<dbReference type="eggNOG" id="ENOG5033CW0">
    <property type="taxonomic scope" value="Bacteria"/>
</dbReference>
<sequence>MATYVGYHGGVFLSNGTTSTKIAELESFDLTVDRKFLTKQAFGEAVESQIPGPISWSATCTGKIDPTDTTGQKVLIDHAISQAPQLLSFEFVVDDDGTGKKLKLSGQGYCSLRVNSRAGELVEVTFEVRGASALTATYGT</sequence>
<reference evidence="1 2" key="2">
    <citation type="journal article" date="2011" name="J. Bacteriol.">
        <title>Complete genome sequences for the anaerobic, extremely thermophilic plant biomass-degrading bacteria Caldicellulosiruptor hydrothermalis, Caldicellulosiruptor kristjanssonii, Caldicellulosiruptor kronotskyensis, Caldicellulosiruptor owensenis, and Caldicellulosiruptor lactoaceticus.</title>
        <authorList>
            <person name="Blumer-Schuette S.E."/>
            <person name="Ozdemir I."/>
            <person name="Mistry D."/>
            <person name="Lucas S."/>
            <person name="Lapidus A."/>
            <person name="Cheng J.F."/>
            <person name="Goodwin L.A."/>
            <person name="Pitluck S."/>
            <person name="Land M.L."/>
            <person name="Hauser L.J."/>
            <person name="Woyke T."/>
            <person name="Mikhailova N."/>
            <person name="Pati A."/>
            <person name="Kyrpides N.C."/>
            <person name="Ivanova N."/>
            <person name="Detter J.C."/>
            <person name="Walston-Davenport K."/>
            <person name="Han S."/>
            <person name="Adams M.W."/>
            <person name="Kelly R.M."/>
        </authorList>
    </citation>
    <scope>NUCLEOTIDE SEQUENCE [LARGE SCALE GENOMIC DNA]</scope>
    <source>
        <strain evidence="2">ATCC 700167 / DSM 13100 / OL</strain>
    </source>
</reference>
<evidence type="ECO:0000313" key="2">
    <source>
        <dbReference type="Proteomes" id="UP000006889"/>
    </source>
</evidence>
<proteinExistence type="predicted"/>
<dbReference type="EMBL" id="CP002216">
    <property type="protein sequence ID" value="ADQ04406.1"/>
    <property type="molecule type" value="Genomic_DNA"/>
</dbReference>
<evidence type="ECO:0008006" key="3">
    <source>
        <dbReference type="Google" id="ProtNLM"/>
    </source>
</evidence>
<dbReference type="KEGG" id="cow:Calow_0838"/>
<organism evidence="1 2">
    <name type="scientific">Caldicellulosiruptor owensensis (strain ATCC 700167 / DSM 13100 / OL)</name>
    <dbReference type="NCBI Taxonomy" id="632518"/>
    <lineage>
        <taxon>Bacteria</taxon>
        <taxon>Bacillati</taxon>
        <taxon>Bacillota</taxon>
        <taxon>Bacillota incertae sedis</taxon>
        <taxon>Caldicellulosiruptorales</taxon>
        <taxon>Caldicellulosiruptoraceae</taxon>
        <taxon>Caldicellulosiruptor</taxon>
    </lineage>
</organism>
<dbReference type="RefSeq" id="WP_013411799.1">
    <property type="nucleotide sequence ID" value="NC_014657.1"/>
</dbReference>
<reference key="1">
    <citation type="submission" date="2010-09" db="EMBL/GenBank/DDBJ databases">
        <title>Complete sequence of Caldicellulosiruptor owensensis OL.</title>
        <authorList>
            <consortium name="US DOE Joint Genome Institute"/>
            <person name="Lucas S."/>
            <person name="Copeland A."/>
            <person name="Lapidus A."/>
            <person name="Cheng J.-F."/>
            <person name="Bruce D."/>
            <person name="Goodwin L."/>
            <person name="Pitluck S."/>
            <person name="Davenport K."/>
            <person name="Detter J.C."/>
            <person name="Han C."/>
            <person name="Tapia R."/>
            <person name="Land M."/>
            <person name="Hauser L."/>
            <person name="Chang Y.-J."/>
            <person name="Jeffries C."/>
            <person name="Kyrpides N."/>
            <person name="Ivanova N."/>
            <person name="Mikhailova N."/>
            <person name="Blumer-Schuette S.E."/>
            <person name="Kelly R.M."/>
            <person name="Woyke T."/>
        </authorList>
    </citation>
    <scope>NUCLEOTIDE SEQUENCE</scope>
    <source>
        <strain>OL</strain>
    </source>
</reference>
<accession>E4Q632</accession>
<dbReference type="STRING" id="632518.Calow_0838"/>
<name>E4Q632_CALOW</name>